<evidence type="ECO:0000313" key="1">
    <source>
        <dbReference type="EMBL" id="KGA11955.1"/>
    </source>
</evidence>
<organism evidence="1">
    <name type="scientific">freshwater metagenome</name>
    <dbReference type="NCBI Taxonomy" id="449393"/>
    <lineage>
        <taxon>unclassified sequences</taxon>
        <taxon>metagenomes</taxon>
        <taxon>ecological metagenomes</taxon>
    </lineage>
</organism>
<name>A0A094PJZ5_9ZZZZ</name>
<accession>A0A094PJZ5</accession>
<sequence length="27" mass="3024">LADLQISWQADHFDDEQLASLGADYDS</sequence>
<dbReference type="EMBL" id="JNSL01000226">
    <property type="protein sequence ID" value="KGA11955.1"/>
    <property type="molecule type" value="Genomic_DNA"/>
</dbReference>
<comment type="caution">
    <text evidence="1">The sequence shown here is derived from an EMBL/GenBank/DDBJ whole genome shotgun (WGS) entry which is preliminary data.</text>
</comment>
<reference evidence="1" key="1">
    <citation type="submission" date="2014-06" db="EMBL/GenBank/DDBJ databases">
        <title>Key roles for freshwater Actinobacteria revealed by deep metagenomic sequencing.</title>
        <authorList>
            <person name="Ghai R."/>
            <person name="Mizuno C.M."/>
            <person name="Picazo A."/>
            <person name="Camacho A."/>
            <person name="Rodriguez-Valera F."/>
        </authorList>
    </citation>
    <scope>NUCLEOTIDE SEQUENCE</scope>
</reference>
<feature type="non-terminal residue" evidence="1">
    <location>
        <position position="1"/>
    </location>
</feature>
<proteinExistence type="predicted"/>
<protein>
    <submittedName>
        <fullName evidence="1">Uncharacterized protein</fullName>
    </submittedName>
</protein>
<dbReference type="AlphaFoldDB" id="A0A094PJZ5"/>
<gene>
    <name evidence="1" type="ORF">GM51_22080</name>
</gene>